<dbReference type="RefSeq" id="WP_074203556.1">
    <property type="nucleotide sequence ID" value="NZ_FSQW01000001.1"/>
</dbReference>
<keyword evidence="4" id="KW-0410">Iron transport</keyword>
<evidence type="ECO:0000256" key="10">
    <source>
        <dbReference type="ARBA" id="ARBA00023237"/>
    </source>
</evidence>
<dbReference type="PANTHER" id="PTHR32552">
    <property type="entry name" value="FERRICHROME IRON RECEPTOR-RELATED"/>
    <property type="match status" value="1"/>
</dbReference>
<keyword evidence="10 11" id="KW-0998">Cell outer membrane</keyword>
<organism evidence="16 17">
    <name type="scientific">Parasphingorhabdus marina DSM 22363</name>
    <dbReference type="NCBI Taxonomy" id="1123272"/>
    <lineage>
        <taxon>Bacteria</taxon>
        <taxon>Pseudomonadati</taxon>
        <taxon>Pseudomonadota</taxon>
        <taxon>Alphaproteobacteria</taxon>
        <taxon>Sphingomonadales</taxon>
        <taxon>Sphingomonadaceae</taxon>
        <taxon>Parasphingorhabdus</taxon>
    </lineage>
</organism>
<keyword evidence="7" id="KW-0406">Ion transport</keyword>
<evidence type="ECO:0000256" key="1">
    <source>
        <dbReference type="ARBA" id="ARBA00004571"/>
    </source>
</evidence>
<keyword evidence="5 11" id="KW-0812">Transmembrane</keyword>
<evidence type="ECO:0000256" key="2">
    <source>
        <dbReference type="ARBA" id="ARBA00022448"/>
    </source>
</evidence>
<keyword evidence="3 11" id="KW-1134">Transmembrane beta strand</keyword>
<dbReference type="Gene3D" id="2.40.170.20">
    <property type="entry name" value="TonB-dependent receptor, beta-barrel domain"/>
    <property type="match status" value="2"/>
</dbReference>
<dbReference type="InterPro" id="IPR036942">
    <property type="entry name" value="Beta-barrel_TonB_sf"/>
</dbReference>
<evidence type="ECO:0000259" key="15">
    <source>
        <dbReference type="Pfam" id="PF07715"/>
    </source>
</evidence>
<evidence type="ECO:0000256" key="6">
    <source>
        <dbReference type="ARBA" id="ARBA00023004"/>
    </source>
</evidence>
<keyword evidence="16" id="KW-0675">Receptor</keyword>
<keyword evidence="8 12" id="KW-0798">TonB box</keyword>
<proteinExistence type="inferred from homology"/>
<dbReference type="Proteomes" id="UP000185192">
    <property type="component" value="Unassembled WGS sequence"/>
</dbReference>
<evidence type="ECO:0000313" key="16">
    <source>
        <dbReference type="EMBL" id="SIN59952.1"/>
    </source>
</evidence>
<accession>A0A1N6CN74</accession>
<dbReference type="InterPro" id="IPR039426">
    <property type="entry name" value="TonB-dep_rcpt-like"/>
</dbReference>
<feature type="domain" description="TonB-dependent receptor-like beta-barrel" evidence="14">
    <location>
        <begin position="256"/>
        <end position="760"/>
    </location>
</feature>
<dbReference type="InterPro" id="IPR012910">
    <property type="entry name" value="Plug_dom"/>
</dbReference>
<evidence type="ECO:0000313" key="17">
    <source>
        <dbReference type="Proteomes" id="UP000185192"/>
    </source>
</evidence>
<evidence type="ECO:0000256" key="11">
    <source>
        <dbReference type="PROSITE-ProRule" id="PRU01360"/>
    </source>
</evidence>
<reference evidence="17" key="1">
    <citation type="submission" date="2016-11" db="EMBL/GenBank/DDBJ databases">
        <authorList>
            <person name="Varghese N."/>
            <person name="Submissions S."/>
        </authorList>
    </citation>
    <scope>NUCLEOTIDE SEQUENCE [LARGE SCALE GENOMIC DNA]</scope>
    <source>
        <strain evidence="17">DSM 22363</strain>
    </source>
</reference>
<feature type="signal peptide" evidence="13">
    <location>
        <begin position="1"/>
        <end position="22"/>
    </location>
</feature>
<evidence type="ECO:0000256" key="7">
    <source>
        <dbReference type="ARBA" id="ARBA00023065"/>
    </source>
</evidence>
<dbReference type="InterPro" id="IPR000531">
    <property type="entry name" value="Beta-barrel_TonB"/>
</dbReference>
<evidence type="ECO:0000256" key="9">
    <source>
        <dbReference type="ARBA" id="ARBA00023136"/>
    </source>
</evidence>
<dbReference type="SUPFAM" id="SSF56935">
    <property type="entry name" value="Porins"/>
    <property type="match status" value="1"/>
</dbReference>
<comment type="similarity">
    <text evidence="11 12">Belongs to the TonB-dependent receptor family.</text>
</comment>
<sequence>MKILLKASLLGATILASGPVYAQDTAEGASDDNVIIVTARKKEENLQNIPVAVSVFGEQLIDDANIAGLEELSDFTPGFQLQSAFGRDADRPVIRGASNILISEGKVGFFIDGVPFIGASTALDLENYQRVEVIKGPQSAVFGRGTLSGAVNYVSKRPNDEWGVDFEVTAATHEDYEVFGRVSGPIADGLSGFISGKYASFGGDYTNAVTGNDLGQETLTISAGLTYEADGFEANVIYLRTEDDDDHYPIGLQDATFNNVFTAGSRGYFQGEVELREPIGLNTDELIEPGLNRKANRFIATATAELGDSGFTATALFGYTDITERTGTDQTFNDQTALFITSPFVCANFIPDCLFGASPFNTDSEVEREAISAELRFASPQDKRIRAEIGGFFFDDTSNGTTYGRKQTEFGFDNVAETDVTTNLALFGLVEFDVTDQLTIGGELRVARDEIGTRPGASYRLGDLFPGATNPDRIIAGDGAVRNAVFNSVLPRITVDYQIDDQTLVYAKYSEGNSPGGFNSLDAPSTTFDEERLKNYEVGLKSSPVDGLIFNAAGFYIDYSDQVLTSTFTTGAGGVNSFSDNVGDTEIWGLELDAVWQVNDWLTFSGTYAYIDAEIVNGSSADQALLLGGSTGTGTAPDPNNPGGTIVTTGGCANPATTLDAGQTLGDGSLTTGPTPCAPFADLAGQTPPLVSKHQATFSTALDIPLGDSEWRFFARGDLIYRSSFFAQIHNLAETGDSTKANFAAGFRNDNLTVRFWVKNAFQDDTPRGILRYVDFAAPQINGQRPRAFAITPPERRQFGLTVSGSF</sequence>
<dbReference type="STRING" id="1123272.SAMN02745824_0490"/>
<dbReference type="AlphaFoldDB" id="A0A1N6CN74"/>
<name>A0A1N6CN74_9SPHN</name>
<feature type="chain" id="PRO_5009935360" evidence="13">
    <location>
        <begin position="23"/>
        <end position="807"/>
    </location>
</feature>
<evidence type="ECO:0000256" key="13">
    <source>
        <dbReference type="SAM" id="SignalP"/>
    </source>
</evidence>
<keyword evidence="13" id="KW-0732">Signal</keyword>
<evidence type="ECO:0000256" key="5">
    <source>
        <dbReference type="ARBA" id="ARBA00022692"/>
    </source>
</evidence>
<keyword evidence="2 11" id="KW-0813">Transport</keyword>
<dbReference type="PROSITE" id="PS52016">
    <property type="entry name" value="TONB_DEPENDENT_REC_3"/>
    <property type="match status" value="1"/>
</dbReference>
<keyword evidence="17" id="KW-1185">Reference proteome</keyword>
<evidence type="ECO:0000259" key="14">
    <source>
        <dbReference type="Pfam" id="PF00593"/>
    </source>
</evidence>
<dbReference type="EMBL" id="FSQW01000001">
    <property type="protein sequence ID" value="SIN59952.1"/>
    <property type="molecule type" value="Genomic_DNA"/>
</dbReference>
<keyword evidence="6" id="KW-0408">Iron</keyword>
<dbReference type="Pfam" id="PF00593">
    <property type="entry name" value="TonB_dep_Rec_b-barrel"/>
    <property type="match status" value="1"/>
</dbReference>
<dbReference type="GO" id="GO:0006826">
    <property type="term" value="P:iron ion transport"/>
    <property type="evidence" value="ECO:0007669"/>
    <property type="project" value="UniProtKB-KW"/>
</dbReference>
<dbReference type="GO" id="GO:0009279">
    <property type="term" value="C:cell outer membrane"/>
    <property type="evidence" value="ECO:0007669"/>
    <property type="project" value="UniProtKB-SubCell"/>
</dbReference>
<protein>
    <submittedName>
        <fullName evidence="16">Outer membrane receptor proteins, mostly Fe transport</fullName>
    </submittedName>
</protein>
<gene>
    <name evidence="16" type="ORF">SAMN02745824_0490</name>
</gene>
<comment type="subcellular location">
    <subcellularLocation>
        <location evidence="1 11">Cell outer membrane</location>
        <topology evidence="1 11">Multi-pass membrane protein</topology>
    </subcellularLocation>
</comment>
<dbReference type="PANTHER" id="PTHR32552:SF81">
    <property type="entry name" value="TONB-DEPENDENT OUTER MEMBRANE RECEPTOR"/>
    <property type="match status" value="1"/>
</dbReference>
<evidence type="ECO:0000256" key="4">
    <source>
        <dbReference type="ARBA" id="ARBA00022496"/>
    </source>
</evidence>
<evidence type="ECO:0000256" key="8">
    <source>
        <dbReference type="ARBA" id="ARBA00023077"/>
    </source>
</evidence>
<feature type="domain" description="TonB-dependent receptor plug" evidence="15">
    <location>
        <begin position="46"/>
        <end position="150"/>
    </location>
</feature>
<keyword evidence="9 11" id="KW-0472">Membrane</keyword>
<evidence type="ECO:0000256" key="3">
    <source>
        <dbReference type="ARBA" id="ARBA00022452"/>
    </source>
</evidence>
<evidence type="ECO:0000256" key="12">
    <source>
        <dbReference type="RuleBase" id="RU003357"/>
    </source>
</evidence>
<dbReference type="Pfam" id="PF07715">
    <property type="entry name" value="Plug"/>
    <property type="match status" value="1"/>
</dbReference>
<dbReference type="OrthoDB" id="9760494at2"/>